<keyword evidence="2" id="KW-0328">Glycosyltransferase</keyword>
<name>A0A1V9QYI1_9LACO</name>
<keyword evidence="5" id="KW-0325">Glycoprotein</keyword>
<evidence type="ECO:0000256" key="2">
    <source>
        <dbReference type="ARBA" id="ARBA00022676"/>
    </source>
</evidence>
<evidence type="ECO:0000256" key="4">
    <source>
        <dbReference type="ARBA" id="ARBA00023136"/>
    </source>
</evidence>
<comment type="subcellular location">
    <subcellularLocation>
        <location evidence="1">Membrane</location>
        <topology evidence="1">Single-pass type II membrane protein</topology>
    </subcellularLocation>
</comment>
<proteinExistence type="predicted"/>
<dbReference type="Proteomes" id="UP000192638">
    <property type="component" value="Unassembled WGS sequence"/>
</dbReference>
<dbReference type="RefSeq" id="WP_081530825.1">
    <property type="nucleotide sequence ID" value="NZ_NBEB01000065.1"/>
</dbReference>
<evidence type="ECO:0000313" key="6">
    <source>
        <dbReference type="EMBL" id="OQQ82684.1"/>
    </source>
</evidence>
<reference evidence="6 7" key="1">
    <citation type="submission" date="2017-03" db="EMBL/GenBank/DDBJ databases">
        <title>Phylogenomics and comparative genomics of Lactobacillus salivarius, a mammalian gut commensal.</title>
        <authorList>
            <person name="Harris H.M."/>
        </authorList>
    </citation>
    <scope>NUCLEOTIDE SEQUENCE [LARGE SCALE GENOMIC DNA]</scope>
    <source>
        <strain evidence="6 7">LMG 14477</strain>
    </source>
</reference>
<evidence type="ECO:0008006" key="8">
    <source>
        <dbReference type="Google" id="ProtNLM"/>
    </source>
</evidence>
<organism evidence="6 7">
    <name type="scientific">Ligilactobacillus salivarius</name>
    <dbReference type="NCBI Taxonomy" id="1624"/>
    <lineage>
        <taxon>Bacteria</taxon>
        <taxon>Bacillati</taxon>
        <taxon>Bacillota</taxon>
        <taxon>Bacilli</taxon>
        <taxon>Lactobacillales</taxon>
        <taxon>Lactobacillaceae</taxon>
        <taxon>Ligilactobacillus</taxon>
    </lineage>
</organism>
<dbReference type="GO" id="GO:0016020">
    <property type="term" value="C:membrane"/>
    <property type="evidence" value="ECO:0007669"/>
    <property type="project" value="UniProtKB-SubCell"/>
</dbReference>
<gene>
    <name evidence="6" type="ORF">B6U60_07560</name>
</gene>
<evidence type="ECO:0000313" key="7">
    <source>
        <dbReference type="Proteomes" id="UP000192638"/>
    </source>
</evidence>
<evidence type="ECO:0000256" key="1">
    <source>
        <dbReference type="ARBA" id="ARBA00004606"/>
    </source>
</evidence>
<evidence type="ECO:0000256" key="5">
    <source>
        <dbReference type="ARBA" id="ARBA00023180"/>
    </source>
</evidence>
<keyword evidence="4" id="KW-0472">Membrane</keyword>
<sequence length="273" mass="32420">MKHAIMVTGHGNTYKILQKTINILDSNSIDFFIHWDAKYSQPKITSHHSNIQFITKPEKVFWGTDTQIKAEYHLMNAVAKSHQNYDYVHLISAADIPMMDKDHFLSFFENQGRGHAYVDYFPVNKWDYSRIAYYYPLSHINLRGSFWGSIYKKIVPIINKLFCINRIKNKEIYKGTNWFSIDGNYVNSILKFKNRKLFMHSYLADELLVQTILYDEIKEFYQPSLRYIDWHRGTPYTFGLNDTIELSKLINTTYLFARKVNDPKLVDKLYKNH</sequence>
<keyword evidence="3" id="KW-0808">Transferase</keyword>
<dbReference type="AlphaFoldDB" id="A0A1V9QYI1"/>
<evidence type="ECO:0000256" key="3">
    <source>
        <dbReference type="ARBA" id="ARBA00022679"/>
    </source>
</evidence>
<accession>A0A1V9QYI1</accession>
<dbReference type="InterPro" id="IPR003406">
    <property type="entry name" value="Glyco_trans_14"/>
</dbReference>
<comment type="caution">
    <text evidence="6">The sequence shown here is derived from an EMBL/GenBank/DDBJ whole genome shotgun (WGS) entry which is preliminary data.</text>
</comment>
<dbReference type="Pfam" id="PF02485">
    <property type="entry name" value="Branch"/>
    <property type="match status" value="1"/>
</dbReference>
<dbReference type="EMBL" id="NBEB01000065">
    <property type="protein sequence ID" value="OQQ82684.1"/>
    <property type="molecule type" value="Genomic_DNA"/>
</dbReference>
<protein>
    <recommendedName>
        <fullName evidence="8">Glycosyltransferase</fullName>
    </recommendedName>
</protein>
<dbReference type="GO" id="GO:0016757">
    <property type="term" value="F:glycosyltransferase activity"/>
    <property type="evidence" value="ECO:0007669"/>
    <property type="project" value="UniProtKB-KW"/>
</dbReference>